<proteinExistence type="predicted"/>
<keyword evidence="1" id="KW-1185">Reference proteome</keyword>
<dbReference type="RefSeq" id="XP_075076606.1">
    <property type="nucleotide sequence ID" value="XM_075220505.1"/>
</dbReference>
<reference evidence="2" key="2">
    <citation type="submission" date="2025-08" db="UniProtKB">
        <authorList>
            <consortium name="RefSeq"/>
        </authorList>
    </citation>
    <scope>IDENTIFICATION</scope>
    <source>
        <tissue evidence="2">Leaf</tissue>
    </source>
</reference>
<dbReference type="Proteomes" id="UP000790787">
    <property type="component" value="Chromosome 8"/>
</dbReference>
<sequence>MAEVESRVSEVGSSESEPTSSPTISVETSQDPKKKRKSVQSRSIVWDHFEKLKDAYGGDRAKCKHYGRDYKANSRLNGTTSLNTHLKKCPKIPRKVDNTQTQLCLQKDGQINGGVLWKFDQELVRRALVEMVIMEELPFSFVEKKGFKKFMSIAQPLFNVPSRRTITRDCFQVYNEERLKLMKNFRDVFTVTIDNASSNDVTVKELSKQLDMKLMFFVKRVRQAVRWNSTYLMLETTQNFEKAFDKLHLFDDGFSTHLCTHVCEDGNVVGLFVCDDWVNVRNMIKFLERFYELTEKVSGSRYVTSNCHFEDICELDSNLKTCLASDDTTLSKMAEKMKEKFKKYWGEPQKMNKMIFIASVLDPHNKFEYVGFALEEIFGKEPGKKLIVEVDANLNSLFGEYQKKYSKGCCLQSSPSKSTSSDDTSDSSSVNVRTKSVRTKQLLKRQKEDSGSVGAKSELERYIGEGQEPLSDDSDDFKILDWWKINTPRFPVLSELARDVLAIPISSVASECAFSTGGRILDSFRSSLTPRLVQSLVCVQDWFRCDDTPINVEEDLEFLEQIELGSTMPRGP</sequence>
<reference evidence="1" key="1">
    <citation type="journal article" date="2014" name="Nat. Commun.">
        <title>The tobacco genome sequence and its comparison with those of tomato and potato.</title>
        <authorList>
            <person name="Sierro N."/>
            <person name="Battey J.N."/>
            <person name="Ouadi S."/>
            <person name="Bakaher N."/>
            <person name="Bovet L."/>
            <person name="Willig A."/>
            <person name="Goepfert S."/>
            <person name="Peitsch M.C."/>
            <person name="Ivanov N.V."/>
        </authorList>
    </citation>
    <scope>NUCLEOTIDE SEQUENCE [LARGE SCALE GENOMIC DNA]</scope>
</reference>
<evidence type="ECO:0000313" key="2">
    <source>
        <dbReference type="RefSeq" id="XP_075076606.1"/>
    </source>
</evidence>
<gene>
    <name evidence="2" type="primary">LOC142163238</name>
</gene>
<organism evidence="1 2">
    <name type="scientific">Nicotiana tabacum</name>
    <name type="common">Common tobacco</name>
    <dbReference type="NCBI Taxonomy" id="4097"/>
    <lineage>
        <taxon>Eukaryota</taxon>
        <taxon>Viridiplantae</taxon>
        <taxon>Streptophyta</taxon>
        <taxon>Embryophyta</taxon>
        <taxon>Tracheophyta</taxon>
        <taxon>Spermatophyta</taxon>
        <taxon>Magnoliopsida</taxon>
        <taxon>eudicotyledons</taxon>
        <taxon>Gunneridae</taxon>
        <taxon>Pentapetalae</taxon>
        <taxon>asterids</taxon>
        <taxon>lamiids</taxon>
        <taxon>Solanales</taxon>
        <taxon>Solanaceae</taxon>
        <taxon>Nicotianoideae</taxon>
        <taxon>Nicotianeae</taxon>
        <taxon>Nicotiana</taxon>
    </lineage>
</organism>
<evidence type="ECO:0000313" key="1">
    <source>
        <dbReference type="Proteomes" id="UP000790787"/>
    </source>
</evidence>
<protein>
    <submittedName>
        <fullName evidence="2">Zinc finger BED domain-containing protein RICESLEEPER 2-like</fullName>
    </submittedName>
</protein>
<accession>A0AC58RV48</accession>
<name>A0AC58RV48_TOBAC</name>